<keyword evidence="2" id="KW-1277">Toxin-antitoxin system</keyword>
<evidence type="ECO:0000313" key="7">
    <source>
        <dbReference type="Proteomes" id="UP000254889"/>
    </source>
</evidence>
<evidence type="ECO:0000256" key="4">
    <source>
        <dbReference type="ARBA" id="ARBA00022741"/>
    </source>
</evidence>
<name>A0A345ZVA1_9HYPH</name>
<keyword evidence="3" id="KW-0540">Nuclease</keyword>
<sequence length="116" mass="13643">MPPSLGDRLEQILECIESIRSLLAKGDRDKISDSRWMRMVLEREFEIICEAARHVPADIRKRESAIDWPRMTDLGNRLRHAYHSIDVNILLHIANTELPPLKNFVERVLDEERRKS</sequence>
<evidence type="ECO:0000256" key="2">
    <source>
        <dbReference type="ARBA" id="ARBA00022649"/>
    </source>
</evidence>
<dbReference type="EMBL" id="CP031417">
    <property type="protein sequence ID" value="AXK80848.1"/>
    <property type="molecule type" value="Genomic_DNA"/>
</dbReference>
<protein>
    <submittedName>
        <fullName evidence="6">DUF86 domain-containing protein</fullName>
    </submittedName>
</protein>
<dbReference type="AlphaFoldDB" id="A0A345ZVA1"/>
<dbReference type="Pfam" id="PF01934">
    <property type="entry name" value="HepT-like"/>
    <property type="match status" value="1"/>
</dbReference>
<dbReference type="GO" id="GO:0004540">
    <property type="term" value="F:RNA nuclease activity"/>
    <property type="evidence" value="ECO:0007669"/>
    <property type="project" value="InterPro"/>
</dbReference>
<dbReference type="InterPro" id="IPR008201">
    <property type="entry name" value="HepT-like"/>
</dbReference>
<dbReference type="GO" id="GO:0000166">
    <property type="term" value="F:nucleotide binding"/>
    <property type="evidence" value="ECO:0007669"/>
    <property type="project" value="UniProtKB-KW"/>
</dbReference>
<dbReference type="RefSeq" id="WP_115690891.1">
    <property type="nucleotide sequence ID" value="NZ_CP031417.1"/>
</dbReference>
<keyword evidence="1" id="KW-0597">Phosphoprotein</keyword>
<evidence type="ECO:0000256" key="1">
    <source>
        <dbReference type="ARBA" id="ARBA00022553"/>
    </source>
</evidence>
<dbReference type="Proteomes" id="UP000254889">
    <property type="component" value="Chromosome"/>
</dbReference>
<dbReference type="PANTHER" id="PTHR34139:SF1">
    <property type="entry name" value="RNASE MJ1380-RELATED"/>
    <property type="match status" value="1"/>
</dbReference>
<gene>
    <name evidence="6" type="ORF">DW352_10200</name>
</gene>
<keyword evidence="5" id="KW-0378">Hydrolase</keyword>
<dbReference type="PANTHER" id="PTHR34139">
    <property type="entry name" value="UPF0331 PROTEIN MJ0127"/>
    <property type="match status" value="1"/>
</dbReference>
<evidence type="ECO:0000256" key="5">
    <source>
        <dbReference type="ARBA" id="ARBA00022801"/>
    </source>
</evidence>
<reference evidence="6 7" key="1">
    <citation type="submission" date="2018-07" db="EMBL/GenBank/DDBJ databases">
        <authorList>
            <person name="Quirk P.G."/>
            <person name="Krulwich T.A."/>
        </authorList>
    </citation>
    <scope>NUCLEOTIDE SEQUENCE [LARGE SCALE GENOMIC DNA]</scope>
    <source>
        <strain evidence="6 7">CC-BB4</strain>
    </source>
</reference>
<keyword evidence="7" id="KW-1185">Reference proteome</keyword>
<keyword evidence="4" id="KW-0547">Nucleotide-binding</keyword>
<evidence type="ECO:0000256" key="3">
    <source>
        <dbReference type="ARBA" id="ARBA00022722"/>
    </source>
</evidence>
<dbReference type="GO" id="GO:0016787">
    <property type="term" value="F:hydrolase activity"/>
    <property type="evidence" value="ECO:0007669"/>
    <property type="project" value="UniProtKB-KW"/>
</dbReference>
<dbReference type="GO" id="GO:0110001">
    <property type="term" value="C:toxin-antitoxin complex"/>
    <property type="evidence" value="ECO:0007669"/>
    <property type="project" value="InterPro"/>
</dbReference>
<organism evidence="6 7">
    <name type="scientific">Pseudolabrys taiwanensis</name>
    <dbReference type="NCBI Taxonomy" id="331696"/>
    <lineage>
        <taxon>Bacteria</taxon>
        <taxon>Pseudomonadati</taxon>
        <taxon>Pseudomonadota</taxon>
        <taxon>Alphaproteobacteria</taxon>
        <taxon>Hyphomicrobiales</taxon>
        <taxon>Xanthobacteraceae</taxon>
        <taxon>Pseudolabrys</taxon>
    </lineage>
</organism>
<evidence type="ECO:0000313" key="6">
    <source>
        <dbReference type="EMBL" id="AXK80848.1"/>
    </source>
</evidence>
<dbReference type="KEGG" id="ptaw:DW352_10200"/>
<dbReference type="OrthoDB" id="4829434at2"/>
<dbReference type="InterPro" id="IPR051813">
    <property type="entry name" value="HepT_RNase_toxin"/>
</dbReference>
<accession>A0A345ZVA1</accession>
<proteinExistence type="predicted"/>